<evidence type="ECO:0000313" key="2">
    <source>
        <dbReference type="EnsemblPlants" id="EMT00198"/>
    </source>
</evidence>
<evidence type="ECO:0000259" key="1">
    <source>
        <dbReference type="Pfam" id="PF03478"/>
    </source>
</evidence>
<accession>R7VYQ0</accession>
<dbReference type="ExpressionAtlas" id="R7VYQ0">
    <property type="expression patterns" value="baseline"/>
</dbReference>
<reference evidence="2" key="1">
    <citation type="submission" date="2015-06" db="UniProtKB">
        <authorList>
            <consortium name="EnsemblPlants"/>
        </authorList>
    </citation>
    <scope>IDENTIFICATION</scope>
</reference>
<sequence>MTIGGTDRRIADVATVDRAKLVDLFYDADRGDIYCLDERGGVQVHHISPRGGRTKHLILAKRVVGAVGPRSDCPSAIAPPYDIMAKKIYFKRIFLCEGALYQVWQNTGTTIKLQLPAGCVFTMSSNEMLVLGYYPERRPCWETVKDLGGYSLFICKNNAMIVKAEDTPGCRKAAVLLLVTVPEEAVDAELAAALLLLIAIHAATDTHHPDFLLLILPVGLPVLVFDVILVVCNFKLV</sequence>
<organism evidence="2">
    <name type="scientific">Aegilops tauschii</name>
    <name type="common">Tausch's goatgrass</name>
    <name type="synonym">Aegilops squarrosa</name>
    <dbReference type="NCBI Taxonomy" id="37682"/>
    <lineage>
        <taxon>Eukaryota</taxon>
        <taxon>Viridiplantae</taxon>
        <taxon>Streptophyta</taxon>
        <taxon>Embryophyta</taxon>
        <taxon>Tracheophyta</taxon>
        <taxon>Spermatophyta</taxon>
        <taxon>Magnoliopsida</taxon>
        <taxon>Liliopsida</taxon>
        <taxon>Poales</taxon>
        <taxon>Poaceae</taxon>
        <taxon>BOP clade</taxon>
        <taxon>Pooideae</taxon>
        <taxon>Triticodae</taxon>
        <taxon>Triticeae</taxon>
        <taxon>Triticinae</taxon>
        <taxon>Aegilops</taxon>
    </lineage>
</organism>
<proteinExistence type="predicted"/>
<dbReference type="EnsemblPlants" id="EMT00198">
    <property type="protein sequence ID" value="EMT00198"/>
    <property type="gene ID" value="F775_22279"/>
</dbReference>
<name>R7VYQ0_AEGTA</name>
<dbReference type="InterPro" id="IPR005174">
    <property type="entry name" value="KIB1-4_b-propeller"/>
</dbReference>
<dbReference type="PANTHER" id="PTHR34708:SF4">
    <property type="entry name" value="DUF295 DOMAIN-CONTAINING PROTEIN"/>
    <property type="match status" value="1"/>
</dbReference>
<protein>
    <recommendedName>
        <fullName evidence="1">KIB1-4 beta-propeller domain-containing protein</fullName>
    </recommendedName>
</protein>
<dbReference type="Pfam" id="PF03478">
    <property type="entry name" value="Beta-prop_KIB1-4"/>
    <property type="match status" value="1"/>
</dbReference>
<feature type="domain" description="KIB1-4 beta-propeller" evidence="1">
    <location>
        <begin position="20"/>
        <end position="175"/>
    </location>
</feature>
<dbReference type="PANTHER" id="PTHR34708">
    <property type="entry name" value="OS07G0440000 PROTEIN"/>
    <property type="match status" value="1"/>
</dbReference>
<dbReference type="AlphaFoldDB" id="R7VYQ0"/>